<evidence type="ECO:0000256" key="1">
    <source>
        <dbReference type="SAM" id="MobiDB-lite"/>
    </source>
</evidence>
<feature type="compositionally biased region" description="Polar residues" evidence="1">
    <location>
        <begin position="41"/>
        <end position="54"/>
    </location>
</feature>
<dbReference type="Proteomes" id="UP001303373">
    <property type="component" value="Chromosome 2"/>
</dbReference>
<name>A0AAQ3R5R2_9PEZI</name>
<feature type="region of interest" description="Disordered" evidence="1">
    <location>
        <begin position="36"/>
        <end position="138"/>
    </location>
</feature>
<proteinExistence type="predicted"/>
<feature type="region of interest" description="Disordered" evidence="1">
    <location>
        <begin position="397"/>
        <end position="453"/>
    </location>
</feature>
<gene>
    <name evidence="2" type="ORF">R9X50_00133500</name>
</gene>
<organism evidence="2 3">
    <name type="scientific">Acrodontium crateriforme</name>
    <dbReference type="NCBI Taxonomy" id="150365"/>
    <lineage>
        <taxon>Eukaryota</taxon>
        <taxon>Fungi</taxon>
        <taxon>Dikarya</taxon>
        <taxon>Ascomycota</taxon>
        <taxon>Pezizomycotina</taxon>
        <taxon>Dothideomycetes</taxon>
        <taxon>Dothideomycetidae</taxon>
        <taxon>Mycosphaerellales</taxon>
        <taxon>Teratosphaeriaceae</taxon>
        <taxon>Acrodontium</taxon>
    </lineage>
</organism>
<protein>
    <submittedName>
        <fullName evidence="2">Uncharacterized protein</fullName>
    </submittedName>
</protein>
<sequence length="453" mass="48158">MFFNLPARAPANAFNSDRPTKRRPFSSWVKKITNFKHEHNGSNNKKSVSPLTNAKNKKNNPYPESGHLQRPQSPASSVNGHLSYSTPTTRTLDERGSATSIPRSDDEERESHSYGYRSGAPTVATNPETIHSDAGHSKAATTATGAGALSSLDGAREGSTFSSPNQSVQSLTTTLTTIQSQAAGHALSSSANSNLQNSQSGTPQVMFSHQYPVASQSSGGQISAIPRHVAEAIPTNYSSATANNLLSDNASLLTLASSSKRRRRRSMDTDASVRAIPPSSVWGGSRESLPLSVLSGADTTAPSSSHMASQSRRSIGGLANAERTSIYSSQGISAPALASERNSYYAASHKQAVKDFGDTKSLRSVTNADARSQYDARSITDAKSMDVGSLRGYEGSVRSGAVGHNRNDSIPGSISSPLASPGIRQPIIGEGLHRRDSDRQDFRDHEEDHEHGL</sequence>
<evidence type="ECO:0000313" key="2">
    <source>
        <dbReference type="EMBL" id="WPG98543.1"/>
    </source>
</evidence>
<feature type="region of interest" description="Disordered" evidence="1">
    <location>
        <begin position="1"/>
        <end position="22"/>
    </location>
</feature>
<accession>A0AAQ3R5R2</accession>
<feature type="compositionally biased region" description="Polar residues" evidence="1">
    <location>
        <begin position="159"/>
        <end position="168"/>
    </location>
</feature>
<feature type="region of interest" description="Disordered" evidence="1">
    <location>
        <begin position="149"/>
        <end position="168"/>
    </location>
</feature>
<keyword evidence="3" id="KW-1185">Reference proteome</keyword>
<reference evidence="2 3" key="1">
    <citation type="submission" date="2023-11" db="EMBL/GenBank/DDBJ databases">
        <title>An acidophilic fungus is an integral part of prey digestion in a carnivorous sundew plant.</title>
        <authorList>
            <person name="Tsai I.J."/>
        </authorList>
    </citation>
    <scope>NUCLEOTIDE SEQUENCE [LARGE SCALE GENOMIC DNA]</scope>
    <source>
        <strain evidence="2">169a</strain>
    </source>
</reference>
<feature type="compositionally biased region" description="Basic and acidic residues" evidence="1">
    <location>
        <begin position="103"/>
        <end position="112"/>
    </location>
</feature>
<feature type="compositionally biased region" description="Polar residues" evidence="1">
    <location>
        <begin position="70"/>
        <end position="90"/>
    </location>
</feature>
<evidence type="ECO:0000313" key="3">
    <source>
        <dbReference type="Proteomes" id="UP001303373"/>
    </source>
</evidence>
<feature type="compositionally biased region" description="Polar residues" evidence="1">
    <location>
        <begin position="408"/>
        <end position="418"/>
    </location>
</feature>
<dbReference type="AlphaFoldDB" id="A0AAQ3R5R2"/>
<feature type="region of interest" description="Disordered" evidence="1">
    <location>
        <begin position="258"/>
        <end position="280"/>
    </location>
</feature>
<dbReference type="EMBL" id="CP138581">
    <property type="protein sequence ID" value="WPG98543.1"/>
    <property type="molecule type" value="Genomic_DNA"/>
</dbReference>
<feature type="compositionally biased region" description="Basic and acidic residues" evidence="1">
    <location>
        <begin position="431"/>
        <end position="453"/>
    </location>
</feature>